<protein>
    <submittedName>
        <fullName evidence="1">Uncharacterized protein</fullName>
    </submittedName>
</protein>
<evidence type="ECO:0000313" key="1">
    <source>
        <dbReference type="EMBL" id="MPN40350.1"/>
    </source>
</evidence>
<accession>A0A645HNE7</accession>
<gene>
    <name evidence="1" type="ORF">SDC9_187886</name>
</gene>
<reference evidence="1" key="1">
    <citation type="submission" date="2019-08" db="EMBL/GenBank/DDBJ databases">
        <authorList>
            <person name="Kucharzyk K."/>
            <person name="Murdoch R.W."/>
            <person name="Higgins S."/>
            <person name="Loffler F."/>
        </authorList>
    </citation>
    <scope>NUCLEOTIDE SEQUENCE</scope>
</reference>
<proteinExistence type="predicted"/>
<dbReference type="AlphaFoldDB" id="A0A645HNE7"/>
<name>A0A645HNE7_9ZZZZ</name>
<dbReference type="EMBL" id="VSSQ01096707">
    <property type="protein sequence ID" value="MPN40350.1"/>
    <property type="molecule type" value="Genomic_DNA"/>
</dbReference>
<organism evidence="1">
    <name type="scientific">bioreactor metagenome</name>
    <dbReference type="NCBI Taxonomy" id="1076179"/>
    <lineage>
        <taxon>unclassified sequences</taxon>
        <taxon>metagenomes</taxon>
        <taxon>ecological metagenomes</taxon>
    </lineage>
</organism>
<comment type="caution">
    <text evidence="1">The sequence shown here is derived from an EMBL/GenBank/DDBJ whole genome shotgun (WGS) entry which is preliminary data.</text>
</comment>
<sequence length="54" mass="5608">MGRGAGNVRRSFEKALKGYFAVGIAGFVQGHGPHPDLGYPPDAGMPVAVILGDR</sequence>